<feature type="transmembrane region" description="Helical" evidence="5">
    <location>
        <begin position="34"/>
        <end position="59"/>
    </location>
</feature>
<keyword evidence="5" id="KW-0472">Membrane</keyword>
<dbReference type="GO" id="GO:0006508">
    <property type="term" value="P:proteolysis"/>
    <property type="evidence" value="ECO:0007669"/>
    <property type="project" value="UniProtKB-KW"/>
</dbReference>
<dbReference type="OrthoDB" id="407146at2759"/>
<dbReference type="PANTHER" id="PTHR23402">
    <property type="entry name" value="PROTEASE FAMILY C15 PYROGLUTAMYL-PEPTIDASE I-RELATED"/>
    <property type="match status" value="1"/>
</dbReference>
<dbReference type="VEuPathDB" id="FungiDB:CPSG_02069"/>
<dbReference type="Proteomes" id="UP000002497">
    <property type="component" value="Unassembled WGS sequence"/>
</dbReference>
<dbReference type="VEuPathDB" id="FungiDB:D8B26_002022"/>
<keyword evidence="7" id="KW-1185">Reference proteome</keyword>
<evidence type="ECO:0000256" key="5">
    <source>
        <dbReference type="SAM" id="Phobius"/>
    </source>
</evidence>
<evidence type="ECO:0000256" key="2">
    <source>
        <dbReference type="ARBA" id="ARBA00022670"/>
    </source>
</evidence>
<reference evidence="7" key="1">
    <citation type="journal article" date="2010" name="Genome Res.">
        <title>Population genomic sequencing of Coccidioides fungi reveals recent hybridization and transposon control.</title>
        <authorList>
            <person name="Neafsey D.E."/>
            <person name="Barker B.M."/>
            <person name="Sharpton T.J."/>
            <person name="Stajich J.E."/>
            <person name="Park D.J."/>
            <person name="Whiston E."/>
            <person name="Hung C.-Y."/>
            <person name="McMahan C."/>
            <person name="White J."/>
            <person name="Sykes S."/>
            <person name="Heiman D."/>
            <person name="Young S."/>
            <person name="Zeng Q."/>
            <person name="Abouelleil A."/>
            <person name="Aftuck L."/>
            <person name="Bessette D."/>
            <person name="Brown A."/>
            <person name="FitzGerald M."/>
            <person name="Lui A."/>
            <person name="Macdonald J.P."/>
            <person name="Priest M."/>
            <person name="Orbach M.J."/>
            <person name="Galgiani J.N."/>
            <person name="Kirkland T.N."/>
            <person name="Cole G.T."/>
            <person name="Birren B.W."/>
            <person name="Henn M.R."/>
            <person name="Taylor J.W."/>
            <person name="Rounsley S.D."/>
        </authorList>
    </citation>
    <scope>NUCLEOTIDE SEQUENCE [LARGE SCALE GENOMIC DNA]</scope>
    <source>
        <strain evidence="7">RMSCC 757 / Silveira</strain>
    </source>
</reference>
<dbReference type="HOGENOM" id="CLU_604115_0_0_1"/>
<keyword evidence="2" id="KW-0645">Protease</keyword>
<evidence type="ECO:0000256" key="4">
    <source>
        <dbReference type="ARBA" id="ARBA00022807"/>
    </source>
</evidence>
<protein>
    <recommendedName>
        <fullName evidence="8">Pyroglutamyl peptidase type I</fullName>
    </recommendedName>
</protein>
<dbReference type="Pfam" id="PF01470">
    <property type="entry name" value="Peptidase_C15"/>
    <property type="match status" value="1"/>
</dbReference>
<dbReference type="GO" id="GO:0008234">
    <property type="term" value="F:cysteine-type peptidase activity"/>
    <property type="evidence" value="ECO:0007669"/>
    <property type="project" value="UniProtKB-KW"/>
</dbReference>
<name>E9CX86_COCPS</name>
<gene>
    <name evidence="6" type="ORF">CPSG_02069</name>
</gene>
<sequence length="453" mass="50078">MATELEVGRGEATNYDGKLKLFFRLVFIQGRRPFFFFFSLSLFFLDVPIIIIHCGHFGITRINHIPKNFGPIIFRCDRRSKEGLRAQSATPSCSASFTAEAVISPCYRCRAEYSAPRKYPQPIAVAADEPDPTSSPGGPAANYFFDPAGTNESLARAQPKTRITILLFSRPWVNFGPEVPSEGTLPGPKTADPAVVKDEVHVLITGFGPFKTNPLNPSFLISSTLPATIPTTPSSSRMVRIHTHPCPIRVSYSTVRVTIPTIIDSFKRTHNGQAPDLIIHIGMASTRHYYSVETQAHRDGYRVTDIDGQLGYDDGEAFWKWEGLPETLQPGPPRLDVSSAGSARPVTASSDLKRQVHIHPSSPDAEFLETWRSYLPPKTDIRLSEDAGRYLCEFIYYTSLAHAYKDGRSGNVVFLHVPGWTDQDSIEKGKAVVIGLIRALVACWIEQGAKANG</sequence>
<evidence type="ECO:0000313" key="7">
    <source>
        <dbReference type="Proteomes" id="UP000002497"/>
    </source>
</evidence>
<comment type="similarity">
    <text evidence="1">Belongs to the peptidase C15 family.</text>
</comment>
<keyword evidence="4" id="KW-0788">Thiol protease</keyword>
<dbReference type="STRING" id="443226.E9CX86"/>
<dbReference type="EMBL" id="GL636487">
    <property type="protein sequence ID" value="EFW21912.1"/>
    <property type="molecule type" value="Genomic_DNA"/>
</dbReference>
<dbReference type="Gene3D" id="3.40.630.20">
    <property type="entry name" value="Peptidase C15, pyroglutamyl peptidase I-like"/>
    <property type="match status" value="1"/>
</dbReference>
<dbReference type="AlphaFoldDB" id="E9CX86"/>
<proteinExistence type="inferred from homology"/>
<evidence type="ECO:0000313" key="6">
    <source>
        <dbReference type="EMBL" id="EFW21912.1"/>
    </source>
</evidence>
<evidence type="ECO:0000256" key="3">
    <source>
        <dbReference type="ARBA" id="ARBA00022801"/>
    </source>
</evidence>
<organism evidence="7">
    <name type="scientific">Coccidioides posadasii (strain RMSCC 757 / Silveira)</name>
    <name type="common">Valley fever fungus</name>
    <dbReference type="NCBI Taxonomy" id="443226"/>
    <lineage>
        <taxon>Eukaryota</taxon>
        <taxon>Fungi</taxon>
        <taxon>Dikarya</taxon>
        <taxon>Ascomycota</taxon>
        <taxon>Pezizomycotina</taxon>
        <taxon>Eurotiomycetes</taxon>
        <taxon>Eurotiomycetidae</taxon>
        <taxon>Onygenales</taxon>
        <taxon>Onygenaceae</taxon>
        <taxon>Coccidioides</taxon>
    </lineage>
</organism>
<dbReference type="InterPro" id="IPR016125">
    <property type="entry name" value="Peptidase_C15-like"/>
</dbReference>
<accession>E9CX86</accession>
<dbReference type="SUPFAM" id="SSF53182">
    <property type="entry name" value="Pyrrolidone carboxyl peptidase (pyroglutamate aminopeptidase)"/>
    <property type="match status" value="1"/>
</dbReference>
<dbReference type="VEuPathDB" id="FungiDB:D8B26_002023"/>
<reference evidence="7" key="2">
    <citation type="submission" date="2010-03" db="EMBL/GenBank/DDBJ databases">
        <title>The genome sequence of Coccidioides posadasii strain Silveira.</title>
        <authorList>
            <consortium name="The Broad Institute Genome Sequencing Center for Infectious Disease"/>
            <person name="Neafsey D."/>
            <person name="Orbach M."/>
            <person name="Henn M.R."/>
            <person name="Cole G.T."/>
            <person name="Galgiani J."/>
            <person name="Gardner M.J."/>
            <person name="Kirkland T.N."/>
            <person name="Taylor J.W."/>
            <person name="Young S.K."/>
            <person name="Zeng Q."/>
            <person name="Koehrsen M."/>
            <person name="Alvarado L."/>
            <person name="Berlin A."/>
            <person name="Borenstein D."/>
            <person name="Chapman S.B."/>
            <person name="Chen Z."/>
            <person name="Engels R."/>
            <person name="Freedman E."/>
            <person name="Gellesch M."/>
            <person name="Goldberg J."/>
            <person name="Griggs A."/>
            <person name="Gujja S."/>
            <person name="Heilman E."/>
            <person name="Heiman D."/>
            <person name="Howarth C."/>
            <person name="Jen D."/>
            <person name="Larson L."/>
            <person name="Mehta T."/>
            <person name="Neiman D."/>
            <person name="Park D."/>
            <person name="Pearson M."/>
            <person name="Richards J."/>
            <person name="Roberts A."/>
            <person name="Saif S."/>
            <person name="Shea T."/>
            <person name="Shenoy N."/>
            <person name="Sisk P."/>
            <person name="Stolte C."/>
            <person name="Sykes S."/>
            <person name="Walk T."/>
            <person name="White J."/>
            <person name="Yandava C."/>
            <person name="Haas B."/>
            <person name="Nusbaum C."/>
            <person name="Birren B."/>
        </authorList>
    </citation>
    <scope>NUCLEOTIDE SEQUENCE [LARGE SCALE GENOMIC DNA]</scope>
    <source>
        <strain evidence="7">RMSCC 757 / Silveira</strain>
    </source>
</reference>
<dbReference type="eggNOG" id="KOG4755">
    <property type="taxonomic scope" value="Eukaryota"/>
</dbReference>
<keyword evidence="5" id="KW-0812">Transmembrane</keyword>
<keyword evidence="5" id="KW-1133">Transmembrane helix</keyword>
<keyword evidence="3" id="KW-0378">Hydrolase</keyword>
<evidence type="ECO:0000256" key="1">
    <source>
        <dbReference type="ARBA" id="ARBA00006641"/>
    </source>
</evidence>
<dbReference type="InterPro" id="IPR036440">
    <property type="entry name" value="Peptidase_C15-like_sf"/>
</dbReference>
<evidence type="ECO:0008006" key="8">
    <source>
        <dbReference type="Google" id="ProtNLM"/>
    </source>
</evidence>
<dbReference type="PANTHER" id="PTHR23402:SF1">
    <property type="entry name" value="PYROGLUTAMYL-PEPTIDASE I"/>
    <property type="match status" value="1"/>
</dbReference>